<reference evidence="2" key="1">
    <citation type="submission" date="2021-01" db="EMBL/GenBank/DDBJ databases">
        <title>Tabrizicola alba sp. nov. a motile alkaliphilic bacterium isolated from a soda lake.</title>
        <authorList>
            <person name="Szuroczki S."/>
            <person name="Abbaszade G."/>
            <person name="Schumann P."/>
            <person name="Toth E."/>
        </authorList>
    </citation>
    <scope>NUCLEOTIDE SEQUENCE</scope>
    <source>
        <strain evidence="2">DMG-N-6</strain>
    </source>
</reference>
<dbReference type="InterPro" id="IPR029044">
    <property type="entry name" value="Nucleotide-diphossugar_trans"/>
</dbReference>
<dbReference type="Gene3D" id="3.90.550.10">
    <property type="entry name" value="Spore Coat Polysaccharide Biosynthesis Protein SpsA, Chain A"/>
    <property type="match status" value="1"/>
</dbReference>
<evidence type="ECO:0000313" key="3">
    <source>
        <dbReference type="Proteomes" id="UP000648908"/>
    </source>
</evidence>
<evidence type="ECO:0000313" key="2">
    <source>
        <dbReference type="EMBL" id="MBL4916529.1"/>
    </source>
</evidence>
<dbReference type="Pfam" id="PF00535">
    <property type="entry name" value="Glycos_transf_2"/>
    <property type="match status" value="1"/>
</dbReference>
<feature type="domain" description="Glycosyltransferase 2-like" evidence="1">
    <location>
        <begin position="8"/>
        <end position="128"/>
    </location>
</feature>
<sequence>MPPLPAVSLILVSRHRSAALLRALTAVAQMDHPEFEVIVVADPAAAAAVRAGGWPVRMVEFDEANISAARNLGLGLAAAPVVAFLDDDAVPEPTWLSRLAAPFHDPDVTQAGGYVRGRSGLGWQWRAMRVDRRGFDHPFDPGPGVSLHRGDAGVAIKTQGTNCAFRRADLIAAGGFDPAFRFYLDEADVNLRLAASGGLSAVVPGAVVHHGYAASDRRRADRTPTDLTEIGASIAAFLRRHAPDDEGAAAAHLAVQRARLIGLMVAGALEPRDVSRLMAGLRAGMEAGRRRELRAARALPALPPSPFSPMPQSGARPGLVLQGRDLDQLRREAAGRVADGHIVTLFALRRGFRAQIQQFHPGGWWEVTGGRFGKAHRDHPAPRFAAPSARIAQTIALLAGTRPVR</sequence>
<protein>
    <submittedName>
        <fullName evidence="2">Glycosyltransferase</fullName>
    </submittedName>
</protein>
<dbReference type="RefSeq" id="WP_202687319.1">
    <property type="nucleotide sequence ID" value="NZ_JAESVN010000002.1"/>
</dbReference>
<comment type="caution">
    <text evidence="2">The sequence shown here is derived from an EMBL/GenBank/DDBJ whole genome shotgun (WGS) entry which is preliminary data.</text>
</comment>
<dbReference type="InterPro" id="IPR050834">
    <property type="entry name" value="Glycosyltransf_2"/>
</dbReference>
<dbReference type="Proteomes" id="UP000648908">
    <property type="component" value="Unassembled WGS sequence"/>
</dbReference>
<name>A0A8K0VB51_9RHOB</name>
<organism evidence="2 3">
    <name type="scientific">Szabonella alba</name>
    <dbReference type="NCBI Taxonomy" id="2804194"/>
    <lineage>
        <taxon>Bacteria</taxon>
        <taxon>Pseudomonadati</taxon>
        <taxon>Pseudomonadota</taxon>
        <taxon>Alphaproteobacteria</taxon>
        <taxon>Rhodobacterales</taxon>
        <taxon>Paracoccaceae</taxon>
        <taxon>Szabonella</taxon>
    </lineage>
</organism>
<dbReference type="EMBL" id="JAESVN010000002">
    <property type="protein sequence ID" value="MBL4916529.1"/>
    <property type="molecule type" value="Genomic_DNA"/>
</dbReference>
<dbReference type="SUPFAM" id="SSF53448">
    <property type="entry name" value="Nucleotide-diphospho-sugar transferases"/>
    <property type="match status" value="1"/>
</dbReference>
<proteinExistence type="predicted"/>
<accession>A0A8K0VB51</accession>
<gene>
    <name evidence="2" type="ORF">JL811_04785</name>
</gene>
<keyword evidence="3" id="KW-1185">Reference proteome</keyword>
<dbReference type="PANTHER" id="PTHR43685">
    <property type="entry name" value="GLYCOSYLTRANSFERASE"/>
    <property type="match status" value="1"/>
</dbReference>
<dbReference type="InterPro" id="IPR001173">
    <property type="entry name" value="Glyco_trans_2-like"/>
</dbReference>
<dbReference type="PANTHER" id="PTHR43685:SF2">
    <property type="entry name" value="GLYCOSYLTRANSFERASE 2-LIKE DOMAIN-CONTAINING PROTEIN"/>
    <property type="match status" value="1"/>
</dbReference>
<evidence type="ECO:0000259" key="1">
    <source>
        <dbReference type="Pfam" id="PF00535"/>
    </source>
</evidence>
<dbReference type="AlphaFoldDB" id="A0A8K0VB51"/>